<evidence type="ECO:0000313" key="4">
    <source>
        <dbReference type="Proteomes" id="UP000238479"/>
    </source>
</evidence>
<name>A0A2P6R554_ROSCH</name>
<reference evidence="3 4" key="1">
    <citation type="journal article" date="2018" name="Nat. Genet.">
        <title>The Rosa genome provides new insights in the design of modern roses.</title>
        <authorList>
            <person name="Bendahmane M."/>
        </authorList>
    </citation>
    <scope>NUCLEOTIDE SEQUENCE [LARGE SCALE GENOMIC DNA]</scope>
    <source>
        <strain evidence="4">cv. Old Blush</strain>
    </source>
</reference>
<dbReference type="PANTHER" id="PTHR37254:SF1">
    <property type="entry name" value="OS01G0100500 PROTEIN"/>
    <property type="match status" value="1"/>
</dbReference>
<feature type="transmembrane region" description="Helical" evidence="2">
    <location>
        <begin position="392"/>
        <end position="412"/>
    </location>
</feature>
<protein>
    <recommendedName>
        <fullName evidence="5">Transmembrane protein</fullName>
    </recommendedName>
</protein>
<organism evidence="3 4">
    <name type="scientific">Rosa chinensis</name>
    <name type="common">China rose</name>
    <dbReference type="NCBI Taxonomy" id="74649"/>
    <lineage>
        <taxon>Eukaryota</taxon>
        <taxon>Viridiplantae</taxon>
        <taxon>Streptophyta</taxon>
        <taxon>Embryophyta</taxon>
        <taxon>Tracheophyta</taxon>
        <taxon>Spermatophyta</taxon>
        <taxon>Magnoliopsida</taxon>
        <taxon>eudicotyledons</taxon>
        <taxon>Gunneridae</taxon>
        <taxon>Pentapetalae</taxon>
        <taxon>rosids</taxon>
        <taxon>fabids</taxon>
        <taxon>Rosales</taxon>
        <taxon>Rosaceae</taxon>
        <taxon>Rosoideae</taxon>
        <taxon>Rosoideae incertae sedis</taxon>
        <taxon>Rosa</taxon>
    </lineage>
</organism>
<dbReference type="STRING" id="74649.A0A2P6R554"/>
<dbReference type="Proteomes" id="UP000238479">
    <property type="component" value="Chromosome 3"/>
</dbReference>
<keyword evidence="2" id="KW-0472">Membrane</keyword>
<dbReference type="PANTHER" id="PTHR37254">
    <property type="entry name" value="OS01G0100500 PROTEIN"/>
    <property type="match status" value="1"/>
</dbReference>
<dbReference type="OMA" id="NGSHCAC"/>
<dbReference type="EMBL" id="PDCK01000041">
    <property type="protein sequence ID" value="PRQ41567.1"/>
    <property type="molecule type" value="Genomic_DNA"/>
</dbReference>
<comment type="caution">
    <text evidence="3">The sequence shown here is derived from an EMBL/GenBank/DDBJ whole genome shotgun (WGS) entry which is preliminary data.</text>
</comment>
<keyword evidence="2" id="KW-1133">Transmembrane helix</keyword>
<feature type="compositionally biased region" description="Polar residues" evidence="1">
    <location>
        <begin position="525"/>
        <end position="539"/>
    </location>
</feature>
<gene>
    <name evidence="3" type="ORF">RchiOBHm_Chr3g0448231</name>
</gene>
<dbReference type="Gramene" id="PRQ41567">
    <property type="protein sequence ID" value="PRQ41567"/>
    <property type="gene ID" value="RchiOBHm_Chr3g0448231"/>
</dbReference>
<evidence type="ECO:0000256" key="1">
    <source>
        <dbReference type="SAM" id="MobiDB-lite"/>
    </source>
</evidence>
<accession>A0A2P6R554</accession>
<feature type="region of interest" description="Disordered" evidence="1">
    <location>
        <begin position="525"/>
        <end position="545"/>
    </location>
</feature>
<keyword evidence="2" id="KW-0812">Transmembrane</keyword>
<keyword evidence="4" id="KW-1185">Reference proteome</keyword>
<sequence length="640" mass="72309">MSCPANSFSYNGSHCACAVGYLQNRTSHACVLFTANSTISTDGGVSDDSFAFGIPQSIFSFDSIKKFTQSQAVFLEATLVLLLSWFVFCLFLRCTKVGNDGRSIWFRLRWWVSRLDVCFATRHWLDDQKMVKKRKTELGGMFSTASWILFIGLFAALLYQIITKRSIEVHNVRASNAPDLALFNNDLEFNITTISSMSCSNLRDLGTLVTGNPGFIDYRVVPLSKFGNYSCQNTSGGPRITLRCNNCQPIQDNMYISWQFTDLPDNPAAAVGFQFNLTTRSHANKRHLSFVSGTLKNASTLDDRPVTFRGSNTNILKFSLFPRIYRNLHDLRLIQPLFHAFVPGSFFNDTSQLQASLQSPKDGKLNTTLYINFLSDYIVEIDKRNIMGPVSFLADLGGLYCISIGIFFYLLVQCEFRIKKLRNEDSVLRTIRNRRKAQDHWDKLRKYVMYTWNCKALDECYESTNNRSFCTVFSTQPVLRSGTSQKRMHHEADTISFNRKLSLNNKKTVVQECLDTDGDVEFYTSRTRVNPPESSSNSGAGVGPHLQSELLASTRNGKQQGVASCEQDSYLPKASSLTNDDIIPPPPSLELKDPAEMDMSDVQKNLKSLYEYNVMLREKLVEAQSFFHSLATNSSTEVQT</sequence>
<proteinExistence type="predicted"/>
<dbReference type="AlphaFoldDB" id="A0A2P6R554"/>
<evidence type="ECO:0008006" key="5">
    <source>
        <dbReference type="Google" id="ProtNLM"/>
    </source>
</evidence>
<feature type="region of interest" description="Disordered" evidence="1">
    <location>
        <begin position="574"/>
        <end position="594"/>
    </location>
</feature>
<feature type="transmembrane region" description="Helical" evidence="2">
    <location>
        <begin position="138"/>
        <end position="162"/>
    </location>
</feature>
<feature type="transmembrane region" description="Helical" evidence="2">
    <location>
        <begin position="72"/>
        <end position="92"/>
    </location>
</feature>
<dbReference type="OrthoDB" id="1909934at2759"/>
<evidence type="ECO:0000256" key="2">
    <source>
        <dbReference type="SAM" id="Phobius"/>
    </source>
</evidence>
<evidence type="ECO:0000313" key="3">
    <source>
        <dbReference type="EMBL" id="PRQ41567.1"/>
    </source>
</evidence>